<sequence>MKMNSFLLRSVAIVVPALIVLMQASPVQASSPLEGSFLLGERVVAIEKIGLDDLRWYLTPDWRKFDTYVKESTIMFTNNKVSVHWYQQITPPFPTHWPPQEVRSVTYYGYAEYAESNHHGPAYGRSAPWVKIVLTEGQPAVKHVLVSSLGQAVHGQGSMPISHEMAARLVQIREDGKKGLPAFIGWKRIPDDAVQVQVIKDYYCQWMIENRTGMLVREAHQAFFDWLSCPAQNPIIPVLGY</sequence>
<name>A0A6M3ZLR6_9BURK</name>
<reference evidence="2 3" key="1">
    <citation type="journal article" date="2012" name="J. Bacteriol.">
        <title>Genome sequence of the pathogenic Herbaspirillum seropedicae strain Os34, isolated from rice roots.</title>
        <authorList>
            <person name="Ye W."/>
            <person name="Ye S."/>
            <person name="Liu J."/>
            <person name="Chang S."/>
            <person name="Chen M."/>
            <person name="Zhu B."/>
            <person name="Guo L."/>
            <person name="An Q."/>
        </authorList>
    </citation>
    <scope>NUCLEOTIDE SEQUENCE [LARGE SCALE GENOMIC DNA]</scope>
    <source>
        <strain evidence="2 3">Os34</strain>
    </source>
</reference>
<evidence type="ECO:0000313" key="2">
    <source>
        <dbReference type="EMBL" id="QJP99534.1"/>
    </source>
</evidence>
<feature type="chain" id="PRO_5026871655" evidence="1">
    <location>
        <begin position="30"/>
        <end position="241"/>
    </location>
</feature>
<protein>
    <submittedName>
        <fullName evidence="2">Uncharacterized protein</fullName>
    </submittedName>
</protein>
<dbReference type="Proteomes" id="UP000501648">
    <property type="component" value="Chromosome"/>
</dbReference>
<feature type="signal peptide" evidence="1">
    <location>
        <begin position="1"/>
        <end position="29"/>
    </location>
</feature>
<evidence type="ECO:0000256" key="1">
    <source>
        <dbReference type="SAM" id="SignalP"/>
    </source>
</evidence>
<dbReference type="EMBL" id="CP008956">
    <property type="protein sequence ID" value="QJP99534.1"/>
    <property type="molecule type" value="Genomic_DNA"/>
</dbReference>
<evidence type="ECO:0000313" key="3">
    <source>
        <dbReference type="Proteomes" id="UP000501648"/>
    </source>
</evidence>
<proteinExistence type="predicted"/>
<gene>
    <name evidence="2" type="ORF">C798_04630</name>
</gene>
<dbReference type="AlphaFoldDB" id="A0A6M3ZLR6"/>
<keyword evidence="1" id="KW-0732">Signal</keyword>
<organism evidence="2 3">
    <name type="scientific">Herbaspirillum rubrisubalbicans Os34</name>
    <dbReference type="NCBI Taxonomy" id="1235827"/>
    <lineage>
        <taxon>Bacteria</taxon>
        <taxon>Pseudomonadati</taxon>
        <taxon>Pseudomonadota</taxon>
        <taxon>Betaproteobacteria</taxon>
        <taxon>Burkholderiales</taxon>
        <taxon>Oxalobacteraceae</taxon>
        <taxon>Herbaspirillum</taxon>
    </lineage>
</organism>
<accession>A0A6M3ZLR6</accession>